<protein>
    <recommendedName>
        <fullName evidence="12">Glycerol-3-phosphate dehydrogenase</fullName>
        <ecNumber evidence="12">1.1.1.94</ecNumber>
    </recommendedName>
</protein>
<reference evidence="16" key="1">
    <citation type="submission" date="2018-06" db="EMBL/GenBank/DDBJ databases">
        <authorList>
            <consortium name="Pathogen Informatics"/>
        </authorList>
    </citation>
    <scope>NUCLEOTIDE SEQUENCE [LARGE SCALE GENOMIC DNA]</scope>
    <source>
        <strain evidence="16">NCTC10132</strain>
    </source>
</reference>
<dbReference type="EC" id="1.1.1.94" evidence="12"/>
<dbReference type="SUPFAM" id="SSF51735">
    <property type="entry name" value="NAD(P)-binding Rossmann-fold domains"/>
    <property type="match status" value="1"/>
</dbReference>
<dbReference type="GO" id="GO:0141153">
    <property type="term" value="F:glycerol-3-phosphate dehydrogenase (NADP+) activity"/>
    <property type="evidence" value="ECO:0007669"/>
    <property type="project" value="RHEA"/>
</dbReference>
<dbReference type="GO" id="GO:0005829">
    <property type="term" value="C:cytosol"/>
    <property type="evidence" value="ECO:0007669"/>
    <property type="project" value="TreeGrafter"/>
</dbReference>
<name>A0A3B0PMB6_9BACT</name>
<evidence type="ECO:0000256" key="9">
    <source>
        <dbReference type="PIRSR" id="PIRSR000114-2"/>
    </source>
</evidence>
<dbReference type="OrthoDB" id="9812273at2"/>
<keyword evidence="2" id="KW-0444">Lipid biosynthesis</keyword>
<dbReference type="PIRSF" id="PIRSF000114">
    <property type="entry name" value="Glycerol-3-P_dh"/>
    <property type="match status" value="1"/>
</dbReference>
<dbReference type="Gene3D" id="1.10.1040.10">
    <property type="entry name" value="N-(1-d-carboxylethyl)-l-norvaline Dehydrogenase, domain 2"/>
    <property type="match status" value="1"/>
</dbReference>
<dbReference type="InterPro" id="IPR006109">
    <property type="entry name" value="G3P_DH_NAD-dep_C"/>
</dbReference>
<evidence type="ECO:0000256" key="3">
    <source>
        <dbReference type="ARBA" id="ARBA00023002"/>
    </source>
</evidence>
<comment type="similarity">
    <text evidence="1 11">Belongs to the NAD-dependent glycerol-3-phosphate dehydrogenase family.</text>
</comment>
<evidence type="ECO:0000256" key="11">
    <source>
        <dbReference type="RuleBase" id="RU000437"/>
    </source>
</evidence>
<proteinExistence type="inferred from homology"/>
<dbReference type="PANTHER" id="PTHR11728">
    <property type="entry name" value="GLYCEROL-3-PHOSPHATE DEHYDROGENASE"/>
    <property type="match status" value="1"/>
</dbReference>
<keyword evidence="16" id="KW-1185">Reference proteome</keyword>
<evidence type="ECO:0000256" key="1">
    <source>
        <dbReference type="ARBA" id="ARBA00011009"/>
    </source>
</evidence>
<dbReference type="InterPro" id="IPR013328">
    <property type="entry name" value="6PGD_dom2"/>
</dbReference>
<dbReference type="PRINTS" id="PR00077">
    <property type="entry name" value="GPDHDRGNASE"/>
</dbReference>
<keyword evidence="6" id="KW-0594">Phospholipid biosynthesis</keyword>
<feature type="binding site" evidence="10">
    <location>
        <position position="262"/>
    </location>
    <ligand>
        <name>NAD(+)</name>
        <dbReference type="ChEBI" id="CHEBI:57540"/>
    </ligand>
</feature>
<organism evidence="15 16">
    <name type="scientific">Mycoplasmopsis edwardii</name>
    <dbReference type="NCBI Taxonomy" id="53558"/>
    <lineage>
        <taxon>Bacteria</taxon>
        <taxon>Bacillati</taxon>
        <taxon>Mycoplasmatota</taxon>
        <taxon>Mycoplasmoidales</taxon>
        <taxon>Metamycoplasmataceae</taxon>
        <taxon>Mycoplasmopsis</taxon>
    </lineage>
</organism>
<dbReference type="RefSeq" id="WP_117275030.1">
    <property type="nucleotide sequence ID" value="NZ_LS991951.1"/>
</dbReference>
<evidence type="ECO:0000313" key="16">
    <source>
        <dbReference type="Proteomes" id="UP000257559"/>
    </source>
</evidence>
<dbReference type="KEGG" id="medw:NCTC10132_00268"/>
<evidence type="ECO:0000313" key="15">
    <source>
        <dbReference type="EMBL" id="SYV96927.1"/>
    </source>
</evidence>
<evidence type="ECO:0000256" key="6">
    <source>
        <dbReference type="ARBA" id="ARBA00023209"/>
    </source>
</evidence>
<accession>A0A3B0PMB6</accession>
<feature type="binding site" evidence="10">
    <location>
        <position position="145"/>
    </location>
    <ligand>
        <name>NAD(+)</name>
        <dbReference type="ChEBI" id="CHEBI:57540"/>
    </ligand>
</feature>
<evidence type="ECO:0000256" key="8">
    <source>
        <dbReference type="PIRSR" id="PIRSR000114-1"/>
    </source>
</evidence>
<dbReference type="InterPro" id="IPR011128">
    <property type="entry name" value="G3P_DH_NAD-dep_N"/>
</dbReference>
<dbReference type="GO" id="GO:0005975">
    <property type="term" value="P:carbohydrate metabolic process"/>
    <property type="evidence" value="ECO:0007669"/>
    <property type="project" value="InterPro"/>
</dbReference>
<dbReference type="GO" id="GO:0008654">
    <property type="term" value="P:phospholipid biosynthetic process"/>
    <property type="evidence" value="ECO:0007669"/>
    <property type="project" value="UniProtKB-KW"/>
</dbReference>
<feature type="domain" description="Glycerol-3-phosphate dehydrogenase NAD-dependent C-terminal" evidence="14">
    <location>
        <begin position="188"/>
        <end position="325"/>
    </location>
</feature>
<dbReference type="Gene3D" id="3.40.50.720">
    <property type="entry name" value="NAD(P)-binding Rossmann-like Domain"/>
    <property type="match status" value="1"/>
</dbReference>
<comment type="catalytic activity">
    <reaction evidence="12">
        <text>sn-glycerol 3-phosphate + NADP(+) = dihydroxyacetone phosphate + NADPH + H(+)</text>
        <dbReference type="Rhea" id="RHEA:11096"/>
        <dbReference type="ChEBI" id="CHEBI:15378"/>
        <dbReference type="ChEBI" id="CHEBI:57597"/>
        <dbReference type="ChEBI" id="CHEBI:57642"/>
        <dbReference type="ChEBI" id="CHEBI:57783"/>
        <dbReference type="ChEBI" id="CHEBI:58349"/>
        <dbReference type="EC" id="1.1.1.94"/>
    </reaction>
</comment>
<keyword evidence="4 10" id="KW-0520">NAD</keyword>
<dbReference type="InterPro" id="IPR006168">
    <property type="entry name" value="G3P_DH_NAD-dep"/>
</dbReference>
<keyword evidence="7" id="KW-1208">Phospholipid metabolism</keyword>
<gene>
    <name evidence="15" type="primary">gpsA</name>
    <name evidence="15" type="ORF">NCTC10132_00268</name>
</gene>
<evidence type="ECO:0000256" key="5">
    <source>
        <dbReference type="ARBA" id="ARBA00023098"/>
    </source>
</evidence>
<evidence type="ECO:0000256" key="10">
    <source>
        <dbReference type="PIRSR" id="PIRSR000114-3"/>
    </source>
</evidence>
<feature type="binding site" evidence="9">
    <location>
        <begin position="262"/>
        <end position="263"/>
    </location>
    <ligand>
        <name>substrate</name>
    </ligand>
</feature>
<feature type="active site" description="Proton acceptor" evidence="8">
    <location>
        <position position="196"/>
    </location>
</feature>
<sequence length="336" mass="37877">MEKKYKFGFIGTGAYGSALANALTTNNYEVIMYGINEKEISDINNGLNTKYFNQTKFTNPELISATKSLEYVLDNSEIIVLAVPSFAIGDVIDKIIELRSDQKFNIINIAKGFESSTRMFFSEFIKQKMKNNLNGFATILGPSFAQELFEKKTTVINIIGDDIKFNKLVAQAFRTDYFALSQMNDWFMAELFASLKNTLAIGMGILSHYDDSKNTTIAFLTMGVKEILAIYNKIAKEKKYKSMFDFSTFGDVVLTCTSDKSRNYSYGKYLAENGLERANSEYTSTVEGKEAAKVLAEILYVEKIQTTIFKLIISILMGKTEPDKINSFLKISKEIV</sequence>
<keyword evidence="5" id="KW-0443">Lipid metabolism</keyword>
<feature type="domain" description="Glycerol-3-phosphate dehydrogenase NAD-dependent N-terminal" evidence="13">
    <location>
        <begin position="8"/>
        <end position="159"/>
    </location>
</feature>
<evidence type="ECO:0000259" key="14">
    <source>
        <dbReference type="Pfam" id="PF07479"/>
    </source>
</evidence>
<dbReference type="InterPro" id="IPR036291">
    <property type="entry name" value="NAD(P)-bd_dom_sf"/>
</dbReference>
<dbReference type="SUPFAM" id="SSF48179">
    <property type="entry name" value="6-phosphogluconate dehydrogenase C-terminal domain-like"/>
    <property type="match status" value="1"/>
</dbReference>
<evidence type="ECO:0000256" key="7">
    <source>
        <dbReference type="ARBA" id="ARBA00023264"/>
    </source>
</evidence>
<dbReference type="Proteomes" id="UP000257559">
    <property type="component" value="Chromosome"/>
</dbReference>
<feature type="binding site" evidence="9">
    <location>
        <position position="111"/>
    </location>
    <ligand>
        <name>substrate</name>
    </ligand>
</feature>
<evidence type="ECO:0000256" key="12">
    <source>
        <dbReference type="RuleBase" id="RU000439"/>
    </source>
</evidence>
<dbReference type="AlphaFoldDB" id="A0A3B0PMB6"/>
<dbReference type="Pfam" id="PF01210">
    <property type="entry name" value="NAD_Gly3P_dh_N"/>
    <property type="match status" value="1"/>
</dbReference>
<feature type="binding site" evidence="10">
    <location>
        <begin position="11"/>
        <end position="16"/>
    </location>
    <ligand>
        <name>NAD(+)</name>
        <dbReference type="ChEBI" id="CHEBI:57540"/>
    </ligand>
</feature>
<keyword evidence="3 11" id="KW-0560">Oxidoreductase</keyword>
<evidence type="ECO:0000259" key="13">
    <source>
        <dbReference type="Pfam" id="PF01210"/>
    </source>
</evidence>
<dbReference type="InterPro" id="IPR008927">
    <property type="entry name" value="6-PGluconate_DH-like_C_sf"/>
</dbReference>
<dbReference type="Pfam" id="PF07479">
    <property type="entry name" value="NAD_Gly3P_dh_C"/>
    <property type="match status" value="1"/>
</dbReference>
<dbReference type="PANTHER" id="PTHR11728:SF1">
    <property type="entry name" value="GLYCEROL-3-PHOSPHATE DEHYDROGENASE [NAD(+)] 2, CHLOROPLASTIC"/>
    <property type="match status" value="1"/>
</dbReference>
<dbReference type="GO" id="GO:0046168">
    <property type="term" value="P:glycerol-3-phosphate catabolic process"/>
    <property type="evidence" value="ECO:0007669"/>
    <property type="project" value="InterPro"/>
</dbReference>
<dbReference type="GO" id="GO:0051287">
    <property type="term" value="F:NAD binding"/>
    <property type="evidence" value="ECO:0007669"/>
    <property type="project" value="InterPro"/>
</dbReference>
<dbReference type="EMBL" id="LS991951">
    <property type="protein sequence ID" value="SYV96927.1"/>
    <property type="molecule type" value="Genomic_DNA"/>
</dbReference>
<evidence type="ECO:0000256" key="2">
    <source>
        <dbReference type="ARBA" id="ARBA00022516"/>
    </source>
</evidence>
<evidence type="ECO:0000256" key="4">
    <source>
        <dbReference type="ARBA" id="ARBA00023027"/>
    </source>
</evidence>